<gene>
    <name evidence="1" type="ORF">LEP1GSC067_3466</name>
</gene>
<proteinExistence type="predicted"/>
<reference evidence="1 2" key="1">
    <citation type="submission" date="2013-01" db="EMBL/GenBank/DDBJ databases">
        <authorList>
            <person name="Harkins D.M."/>
            <person name="Durkin A.S."/>
            <person name="Brinkac L.M."/>
            <person name="Haft D.H."/>
            <person name="Selengut J.D."/>
            <person name="Sanka R."/>
            <person name="DePew J."/>
            <person name="Purushe J."/>
            <person name="Hartskeerl R.A."/>
            <person name="Ahmed A."/>
            <person name="van der Linden H."/>
            <person name="Goris M.G.A."/>
            <person name="Vinetz J.M."/>
            <person name="Sutton G.G."/>
            <person name="Nierman W.C."/>
            <person name="Fouts D.E."/>
        </authorList>
    </citation>
    <scope>NUCLEOTIDE SEQUENCE [LARGE SCALE GENOMIC DNA]</scope>
    <source>
        <strain evidence="1 2">TE 1992</strain>
    </source>
</reference>
<organism evidence="1 2">
    <name type="scientific">Leptospira interrogans serovar Lora str. TE 1992</name>
    <dbReference type="NCBI Taxonomy" id="1193028"/>
    <lineage>
        <taxon>Bacteria</taxon>
        <taxon>Pseudomonadati</taxon>
        <taxon>Spirochaetota</taxon>
        <taxon>Spirochaetia</taxon>
        <taxon>Leptospirales</taxon>
        <taxon>Leptospiraceae</taxon>
        <taxon>Leptospira</taxon>
    </lineage>
</organism>
<protein>
    <submittedName>
        <fullName evidence="1">Uncharacterized protein</fullName>
    </submittedName>
</protein>
<name>M3E320_LEPIR</name>
<accession>M3E320</accession>
<dbReference type="EMBL" id="AKWW02000060">
    <property type="protein sequence ID" value="EMF41455.1"/>
    <property type="molecule type" value="Genomic_DNA"/>
</dbReference>
<comment type="caution">
    <text evidence="1">The sequence shown here is derived from an EMBL/GenBank/DDBJ whole genome shotgun (WGS) entry which is preliminary data.</text>
</comment>
<sequence length="51" mass="6365">MDTLISKRERNEQFFLKIPPERILEILFFLNLEFYAELELHPLKRHLNFVY</sequence>
<evidence type="ECO:0000313" key="2">
    <source>
        <dbReference type="Proteomes" id="UP000011754"/>
    </source>
</evidence>
<dbReference type="AlphaFoldDB" id="M3E320"/>
<dbReference type="Proteomes" id="UP000011754">
    <property type="component" value="Unassembled WGS sequence"/>
</dbReference>
<evidence type="ECO:0000313" key="1">
    <source>
        <dbReference type="EMBL" id="EMF41455.1"/>
    </source>
</evidence>